<proteinExistence type="predicted"/>
<dbReference type="AlphaFoldDB" id="A0A7V1N2J4"/>
<name>A0A7V1N2J4_DESA2</name>
<gene>
    <name evidence="2" type="ORF">ENJ03_02445</name>
</gene>
<reference evidence="2" key="1">
    <citation type="journal article" date="2020" name="mSystems">
        <title>Genome- and Community-Level Interaction Insights into Carbon Utilization and Element Cycling Functions of Hydrothermarchaeota in Hydrothermal Sediment.</title>
        <authorList>
            <person name="Zhou Z."/>
            <person name="Liu Y."/>
            <person name="Xu W."/>
            <person name="Pan J."/>
            <person name="Luo Z.H."/>
            <person name="Li M."/>
        </authorList>
    </citation>
    <scope>NUCLEOTIDE SEQUENCE [LARGE SCALE GENOMIC DNA]</scope>
    <source>
        <strain evidence="2">HyVt-45</strain>
    </source>
</reference>
<sequence>MPNYLPFDLDWIRVVIVYSAIVFVISSAILIPSLKLLTPPRLSRLPNWLRWVLVLPMAFFVGQIAETVPRLLFATIEIIINHHLTFKPGFNCLTWQAYSPIFFVIGGMLMAPSHRVAVLLTLDGLKIVVAIFNLYTILTFINGGGRWERLDPILNSPLWWNVSVYVFCIILLILIGIYFVVHERKKIL</sequence>
<keyword evidence="1" id="KW-0472">Membrane</keyword>
<keyword evidence="1" id="KW-1133">Transmembrane helix</keyword>
<comment type="caution">
    <text evidence="2">The sequence shown here is derived from an EMBL/GenBank/DDBJ whole genome shotgun (WGS) entry which is preliminary data.</text>
</comment>
<feature type="transmembrane region" description="Helical" evidence="1">
    <location>
        <begin position="93"/>
        <end position="111"/>
    </location>
</feature>
<evidence type="ECO:0000256" key="1">
    <source>
        <dbReference type="SAM" id="Phobius"/>
    </source>
</evidence>
<protein>
    <submittedName>
        <fullName evidence="2">Uncharacterized protein</fullName>
    </submittedName>
</protein>
<feature type="transmembrane region" description="Helical" evidence="1">
    <location>
        <begin position="158"/>
        <end position="181"/>
    </location>
</feature>
<accession>A0A7V1N2J4</accession>
<dbReference type="EMBL" id="DRKW01000140">
    <property type="protein sequence ID" value="HEB74063.1"/>
    <property type="molecule type" value="Genomic_DNA"/>
</dbReference>
<feature type="transmembrane region" description="Helical" evidence="1">
    <location>
        <begin position="118"/>
        <end position="138"/>
    </location>
</feature>
<feature type="transmembrane region" description="Helical" evidence="1">
    <location>
        <begin position="12"/>
        <end position="36"/>
    </location>
</feature>
<keyword evidence="1" id="KW-0812">Transmembrane</keyword>
<organism evidence="2">
    <name type="scientific">Desulfofervidus auxilii</name>
    <dbReference type="NCBI Taxonomy" id="1621989"/>
    <lineage>
        <taxon>Bacteria</taxon>
        <taxon>Pseudomonadati</taxon>
        <taxon>Thermodesulfobacteriota</taxon>
        <taxon>Candidatus Desulfofervidia</taxon>
        <taxon>Candidatus Desulfofervidales</taxon>
        <taxon>Candidatus Desulfofervidaceae</taxon>
        <taxon>Candidatus Desulfofervidus</taxon>
    </lineage>
</organism>
<dbReference type="Proteomes" id="UP000886268">
    <property type="component" value="Unassembled WGS sequence"/>
</dbReference>
<evidence type="ECO:0000313" key="2">
    <source>
        <dbReference type="EMBL" id="HEB74063.1"/>
    </source>
</evidence>
<feature type="transmembrane region" description="Helical" evidence="1">
    <location>
        <begin position="48"/>
        <end position="65"/>
    </location>
</feature>